<reference evidence="1 2" key="1">
    <citation type="journal article" date="2021" name="BMC Genomics">
        <title>Datura genome reveals duplications of psychoactive alkaloid biosynthetic genes and high mutation rate following tissue culture.</title>
        <authorList>
            <person name="Rajewski A."/>
            <person name="Carter-House D."/>
            <person name="Stajich J."/>
            <person name="Litt A."/>
        </authorList>
    </citation>
    <scope>NUCLEOTIDE SEQUENCE [LARGE SCALE GENOMIC DNA]</scope>
    <source>
        <strain evidence="1">AR-01</strain>
    </source>
</reference>
<protein>
    <submittedName>
        <fullName evidence="1">Uncharacterized protein</fullName>
    </submittedName>
</protein>
<evidence type="ECO:0000313" key="2">
    <source>
        <dbReference type="Proteomes" id="UP000823775"/>
    </source>
</evidence>
<dbReference type="Proteomes" id="UP000823775">
    <property type="component" value="Unassembled WGS sequence"/>
</dbReference>
<gene>
    <name evidence="1" type="ORF">HAX54_047690</name>
</gene>
<sequence length="68" mass="7746">MPMERRSNLQFALGRCLDPALHRWFTYRDRRLVALLSVESLSAQFTTSHRRSADTILRLAGVAGSLND</sequence>
<proteinExistence type="predicted"/>
<accession>A0ABS8WKC4</accession>
<feature type="non-terminal residue" evidence="1">
    <location>
        <position position="68"/>
    </location>
</feature>
<keyword evidence="2" id="KW-1185">Reference proteome</keyword>
<evidence type="ECO:0000313" key="1">
    <source>
        <dbReference type="EMBL" id="MCE3050619.1"/>
    </source>
</evidence>
<comment type="caution">
    <text evidence="1">The sequence shown here is derived from an EMBL/GenBank/DDBJ whole genome shotgun (WGS) entry which is preliminary data.</text>
</comment>
<dbReference type="EMBL" id="JACEIK010007752">
    <property type="protein sequence ID" value="MCE3050619.1"/>
    <property type="molecule type" value="Genomic_DNA"/>
</dbReference>
<name>A0ABS8WKC4_DATST</name>
<organism evidence="1 2">
    <name type="scientific">Datura stramonium</name>
    <name type="common">Jimsonweed</name>
    <name type="synonym">Common thornapple</name>
    <dbReference type="NCBI Taxonomy" id="4076"/>
    <lineage>
        <taxon>Eukaryota</taxon>
        <taxon>Viridiplantae</taxon>
        <taxon>Streptophyta</taxon>
        <taxon>Embryophyta</taxon>
        <taxon>Tracheophyta</taxon>
        <taxon>Spermatophyta</taxon>
        <taxon>Magnoliopsida</taxon>
        <taxon>eudicotyledons</taxon>
        <taxon>Gunneridae</taxon>
        <taxon>Pentapetalae</taxon>
        <taxon>asterids</taxon>
        <taxon>lamiids</taxon>
        <taxon>Solanales</taxon>
        <taxon>Solanaceae</taxon>
        <taxon>Solanoideae</taxon>
        <taxon>Datureae</taxon>
        <taxon>Datura</taxon>
    </lineage>
</organism>